<accession>A0A1R3L1D1</accession>
<keyword evidence="2" id="KW-1185">Reference proteome</keyword>
<dbReference type="EMBL" id="AWUE01005014">
    <property type="protein sequence ID" value="OMP13156.1"/>
    <property type="molecule type" value="Genomic_DNA"/>
</dbReference>
<name>A0A1R3L1D1_9ROSI</name>
<comment type="caution">
    <text evidence="1">The sequence shown here is derived from an EMBL/GenBank/DDBJ whole genome shotgun (WGS) entry which is preliminary data.</text>
</comment>
<evidence type="ECO:0000313" key="2">
    <source>
        <dbReference type="Proteomes" id="UP000187203"/>
    </source>
</evidence>
<organism evidence="1 2">
    <name type="scientific">Corchorus olitorius</name>
    <dbReference type="NCBI Taxonomy" id="93759"/>
    <lineage>
        <taxon>Eukaryota</taxon>
        <taxon>Viridiplantae</taxon>
        <taxon>Streptophyta</taxon>
        <taxon>Embryophyta</taxon>
        <taxon>Tracheophyta</taxon>
        <taxon>Spermatophyta</taxon>
        <taxon>Magnoliopsida</taxon>
        <taxon>eudicotyledons</taxon>
        <taxon>Gunneridae</taxon>
        <taxon>Pentapetalae</taxon>
        <taxon>rosids</taxon>
        <taxon>malvids</taxon>
        <taxon>Malvales</taxon>
        <taxon>Malvaceae</taxon>
        <taxon>Grewioideae</taxon>
        <taxon>Apeibeae</taxon>
        <taxon>Corchorus</taxon>
    </lineage>
</organism>
<dbReference type="AlphaFoldDB" id="A0A1R3L1D1"/>
<proteinExistence type="predicted"/>
<protein>
    <submittedName>
        <fullName evidence="1">Uncharacterized protein</fullName>
    </submittedName>
</protein>
<reference evidence="2" key="1">
    <citation type="submission" date="2013-09" db="EMBL/GenBank/DDBJ databases">
        <title>Corchorus olitorius genome sequencing.</title>
        <authorList>
            <person name="Alam M."/>
            <person name="Haque M.S."/>
            <person name="Islam M.S."/>
            <person name="Emdad E.M."/>
            <person name="Islam M.M."/>
            <person name="Ahmed B."/>
            <person name="Halim A."/>
            <person name="Hossen Q.M.M."/>
            <person name="Hossain M.Z."/>
            <person name="Ahmed R."/>
            <person name="Khan M.M."/>
            <person name="Islam R."/>
            <person name="Rashid M.M."/>
            <person name="Khan S.A."/>
            <person name="Rahman M.S."/>
            <person name="Alam M."/>
            <person name="Yahiya A.S."/>
            <person name="Khan M.S."/>
            <person name="Azam M.S."/>
            <person name="Haque T."/>
            <person name="Lashkar M.Z.H."/>
            <person name="Akhand A.I."/>
            <person name="Morshed G."/>
            <person name="Roy S."/>
            <person name="Uddin K.S."/>
            <person name="Rabeya T."/>
            <person name="Hossain A.S."/>
            <person name="Chowdhury A."/>
            <person name="Snigdha A.R."/>
            <person name="Mortoza M.S."/>
            <person name="Matin S.A."/>
            <person name="Hoque S.M.E."/>
            <person name="Islam M.K."/>
            <person name="Roy D.K."/>
            <person name="Haider R."/>
            <person name="Moosa M.M."/>
            <person name="Elias S.M."/>
            <person name="Hasan A.M."/>
            <person name="Jahan S."/>
            <person name="Shafiuddin M."/>
            <person name="Mahmood N."/>
            <person name="Shommy N.S."/>
        </authorList>
    </citation>
    <scope>NUCLEOTIDE SEQUENCE [LARGE SCALE GENOMIC DNA]</scope>
    <source>
        <strain evidence="2">cv. O-4</strain>
    </source>
</reference>
<gene>
    <name evidence="1" type="ORF">COLO4_02182</name>
</gene>
<dbReference type="Proteomes" id="UP000187203">
    <property type="component" value="Unassembled WGS sequence"/>
</dbReference>
<sequence length="341" mass="34924">MALGVFEEALEAHQATGATDQPAMQTDGKHLGRGGAFFVEGVEGVLEVLEELLGGVEALDLGESHVVGVQGVGDHQVWPAGGRIGFPIGQVVVVGVAVVEEAAFLHHQAPGIGPGSAGVPAQRSFAGQFGEDLDGALQMDALLGFVHVLVVDPAIAVAADLVAGLDHGADDLGVALGGHGHGKDGQGHLVPGEQFQDAPDAGATAVFVERLHGHVADARQRLGGDHLGKKGLGLLVAVEDVALATLFVIEHEGQGDAGVTRPAGVGRLGAIADEITGIGHGRGILAVEMFCIQCLETFAESQQESCLTGLTGLKTFGRLERARAADSASGRAVYNRWLKNC</sequence>
<evidence type="ECO:0000313" key="1">
    <source>
        <dbReference type="EMBL" id="OMP13156.1"/>
    </source>
</evidence>